<keyword evidence="5 7" id="KW-0949">S-adenosyl-L-methionine</keyword>
<name>A0A832EIG2_9BACT</name>
<dbReference type="Gene3D" id="1.10.8.100">
    <property type="entry name" value="Ribosomal RNA adenine dimethylase-like, domain 2"/>
    <property type="match status" value="1"/>
</dbReference>
<evidence type="ECO:0000256" key="8">
    <source>
        <dbReference type="PROSITE-ProRule" id="PRU01026"/>
    </source>
</evidence>
<dbReference type="InterPro" id="IPR001737">
    <property type="entry name" value="KsgA/Erm"/>
</dbReference>
<dbReference type="EC" id="2.1.1.182" evidence="7"/>
<feature type="binding site" evidence="7 8">
    <location>
        <position position="106"/>
    </location>
    <ligand>
        <name>S-adenosyl-L-methionine</name>
        <dbReference type="ChEBI" id="CHEBI:59789"/>
    </ligand>
</feature>
<sequence>MGGCRRSMKGFVSPQEYFRLHGRRPRKHLGQHFLTQPKTAEKIVRAATLVPDDVVVEVGPGLGMLTAFLMDACRAVHLVEIDPQLADFLEEAVRGRGGAVRVHRQDILQFDWSGAAREAGRRLVIVGNLPYQISSPLLFHILENRHAIHHGVFMVQREVGRRFAADTGSGDYGVLSVLLRLYGTVRPVMSVGPGQFYPPPKVDSLVVRIDFPEDRNEVEGVDFPWLRHVVNAAFQKRRKTVANALAGFHGLGAAGARAVLQATGIDPGLRPEALRPESFASLARTLKERISAPDQTV</sequence>
<protein>
    <recommendedName>
        <fullName evidence="7">Ribosomal RNA small subunit methyltransferase A</fullName>
        <ecNumber evidence="7">2.1.1.182</ecNumber>
    </recommendedName>
    <alternativeName>
        <fullName evidence="7">16S rRNA (adenine(1518)-N(6)/adenine(1519)-N(6))-dimethyltransferase</fullName>
    </alternativeName>
    <alternativeName>
        <fullName evidence="7">16S rRNA dimethyladenosine transferase</fullName>
    </alternativeName>
    <alternativeName>
        <fullName evidence="7">16S rRNA dimethylase</fullName>
    </alternativeName>
    <alternativeName>
        <fullName evidence="7">S-adenosylmethionine-6-N', N'-adenosyl(rRNA) dimethyltransferase</fullName>
    </alternativeName>
</protein>
<evidence type="ECO:0000313" key="10">
    <source>
        <dbReference type="EMBL" id="HFK96160.1"/>
    </source>
</evidence>
<evidence type="ECO:0000256" key="5">
    <source>
        <dbReference type="ARBA" id="ARBA00022691"/>
    </source>
</evidence>
<gene>
    <name evidence="7 10" type="primary">rsmA</name>
    <name evidence="7" type="synonym">ksgA</name>
    <name evidence="10" type="ORF">ENS06_02410</name>
</gene>
<evidence type="ECO:0000256" key="6">
    <source>
        <dbReference type="ARBA" id="ARBA00022884"/>
    </source>
</evidence>
<dbReference type="PANTHER" id="PTHR11727:SF7">
    <property type="entry name" value="DIMETHYLADENOSINE TRANSFERASE-RELATED"/>
    <property type="match status" value="1"/>
</dbReference>
<dbReference type="InterPro" id="IPR020598">
    <property type="entry name" value="rRNA_Ade_methylase_Trfase_N"/>
</dbReference>
<feature type="binding site" evidence="7 8">
    <location>
        <position position="32"/>
    </location>
    <ligand>
        <name>S-adenosyl-L-methionine</name>
        <dbReference type="ChEBI" id="CHEBI:59789"/>
    </ligand>
</feature>
<dbReference type="GO" id="GO:0005829">
    <property type="term" value="C:cytosol"/>
    <property type="evidence" value="ECO:0007669"/>
    <property type="project" value="TreeGrafter"/>
</dbReference>
<comment type="caution">
    <text evidence="10">The sequence shown here is derived from an EMBL/GenBank/DDBJ whole genome shotgun (WGS) entry which is preliminary data.</text>
</comment>
<keyword evidence="6 7" id="KW-0694">RNA-binding</keyword>
<dbReference type="InterPro" id="IPR011530">
    <property type="entry name" value="rRNA_adenine_dimethylase"/>
</dbReference>
<feature type="binding site" evidence="7 8">
    <location>
        <position position="128"/>
    </location>
    <ligand>
        <name>S-adenosyl-L-methionine</name>
        <dbReference type="ChEBI" id="CHEBI:59789"/>
    </ligand>
</feature>
<keyword evidence="2 7" id="KW-0698">rRNA processing</keyword>
<feature type="binding site" evidence="7 8">
    <location>
        <position position="34"/>
    </location>
    <ligand>
        <name>S-adenosyl-L-methionine</name>
        <dbReference type="ChEBI" id="CHEBI:59789"/>
    </ligand>
</feature>
<evidence type="ECO:0000259" key="9">
    <source>
        <dbReference type="SMART" id="SM00650"/>
    </source>
</evidence>
<dbReference type="EMBL" id="DSTK01000009">
    <property type="protein sequence ID" value="HFK96160.1"/>
    <property type="molecule type" value="Genomic_DNA"/>
</dbReference>
<dbReference type="InterPro" id="IPR023165">
    <property type="entry name" value="rRNA_Ade_diMease-like_C"/>
</dbReference>
<reference evidence="10" key="1">
    <citation type="journal article" date="2020" name="mSystems">
        <title>Genome- and Community-Level Interaction Insights into Carbon Utilization and Element Cycling Functions of Hydrothermarchaeota in Hydrothermal Sediment.</title>
        <authorList>
            <person name="Zhou Z."/>
            <person name="Liu Y."/>
            <person name="Xu W."/>
            <person name="Pan J."/>
            <person name="Luo Z.H."/>
            <person name="Li M."/>
        </authorList>
    </citation>
    <scope>NUCLEOTIDE SEQUENCE [LARGE SCALE GENOMIC DNA]</scope>
    <source>
        <strain evidence="10">SpSt-456</strain>
    </source>
</reference>
<feature type="binding site" evidence="7 8">
    <location>
        <position position="80"/>
    </location>
    <ligand>
        <name>S-adenosyl-L-methionine</name>
        <dbReference type="ChEBI" id="CHEBI:59789"/>
    </ligand>
</feature>
<evidence type="ECO:0000256" key="1">
    <source>
        <dbReference type="ARBA" id="ARBA00022490"/>
    </source>
</evidence>
<dbReference type="GO" id="GO:0052908">
    <property type="term" value="F:16S rRNA (adenine(1518)-N(6)/adenine(1519)-N(6))-dimethyltransferase activity"/>
    <property type="evidence" value="ECO:0007669"/>
    <property type="project" value="UniProtKB-EC"/>
</dbReference>
<evidence type="ECO:0000256" key="3">
    <source>
        <dbReference type="ARBA" id="ARBA00022603"/>
    </source>
</evidence>
<keyword evidence="3 7" id="KW-0489">Methyltransferase</keyword>
<dbReference type="NCBIfam" id="TIGR00755">
    <property type="entry name" value="ksgA"/>
    <property type="match status" value="1"/>
</dbReference>
<proteinExistence type="inferred from homology"/>
<evidence type="ECO:0000256" key="2">
    <source>
        <dbReference type="ARBA" id="ARBA00022552"/>
    </source>
</evidence>
<dbReference type="GO" id="GO:0003723">
    <property type="term" value="F:RNA binding"/>
    <property type="evidence" value="ECO:0007669"/>
    <property type="project" value="UniProtKB-UniRule"/>
</dbReference>
<accession>A0A832EIG2</accession>
<dbReference type="InterPro" id="IPR029063">
    <property type="entry name" value="SAM-dependent_MTases_sf"/>
</dbReference>
<comment type="subcellular location">
    <subcellularLocation>
        <location evidence="7">Cytoplasm</location>
    </subcellularLocation>
</comment>
<dbReference type="SMART" id="SM00650">
    <property type="entry name" value="rADc"/>
    <property type="match status" value="1"/>
</dbReference>
<keyword evidence="1 7" id="KW-0963">Cytoplasm</keyword>
<keyword evidence="4 7" id="KW-0808">Transferase</keyword>
<feature type="binding site" evidence="7 8">
    <location>
        <position position="59"/>
    </location>
    <ligand>
        <name>S-adenosyl-L-methionine</name>
        <dbReference type="ChEBI" id="CHEBI:59789"/>
    </ligand>
</feature>
<dbReference type="SUPFAM" id="SSF53335">
    <property type="entry name" value="S-adenosyl-L-methionine-dependent methyltransferases"/>
    <property type="match status" value="1"/>
</dbReference>
<dbReference type="Pfam" id="PF00398">
    <property type="entry name" value="RrnaAD"/>
    <property type="match status" value="1"/>
</dbReference>
<dbReference type="PANTHER" id="PTHR11727">
    <property type="entry name" value="DIMETHYLADENOSINE TRANSFERASE"/>
    <property type="match status" value="1"/>
</dbReference>
<dbReference type="AlphaFoldDB" id="A0A832EIG2"/>
<dbReference type="PROSITE" id="PS01131">
    <property type="entry name" value="RRNA_A_DIMETH"/>
    <property type="match status" value="1"/>
</dbReference>
<comment type="similarity">
    <text evidence="7">Belongs to the class I-like SAM-binding methyltransferase superfamily. rRNA adenine N(6)-methyltransferase family. RsmA subfamily.</text>
</comment>
<comment type="catalytic activity">
    <reaction evidence="7">
        <text>adenosine(1518)/adenosine(1519) in 16S rRNA + 4 S-adenosyl-L-methionine = N(6)-dimethyladenosine(1518)/N(6)-dimethyladenosine(1519) in 16S rRNA + 4 S-adenosyl-L-homocysteine + 4 H(+)</text>
        <dbReference type="Rhea" id="RHEA:19609"/>
        <dbReference type="Rhea" id="RHEA-COMP:10232"/>
        <dbReference type="Rhea" id="RHEA-COMP:10233"/>
        <dbReference type="ChEBI" id="CHEBI:15378"/>
        <dbReference type="ChEBI" id="CHEBI:57856"/>
        <dbReference type="ChEBI" id="CHEBI:59789"/>
        <dbReference type="ChEBI" id="CHEBI:74411"/>
        <dbReference type="ChEBI" id="CHEBI:74493"/>
        <dbReference type="EC" id="2.1.1.182"/>
    </reaction>
</comment>
<organism evidence="10">
    <name type="scientific">Desulfacinum infernum</name>
    <dbReference type="NCBI Taxonomy" id="35837"/>
    <lineage>
        <taxon>Bacteria</taxon>
        <taxon>Pseudomonadati</taxon>
        <taxon>Thermodesulfobacteriota</taxon>
        <taxon>Syntrophobacteria</taxon>
        <taxon>Syntrophobacterales</taxon>
        <taxon>Syntrophobacteraceae</taxon>
        <taxon>Desulfacinum</taxon>
    </lineage>
</organism>
<dbReference type="InterPro" id="IPR020596">
    <property type="entry name" value="rRNA_Ade_Mease_Trfase_CS"/>
</dbReference>
<evidence type="ECO:0000256" key="7">
    <source>
        <dbReference type="HAMAP-Rule" id="MF_00607"/>
    </source>
</evidence>
<dbReference type="Gene3D" id="3.40.50.150">
    <property type="entry name" value="Vaccinia Virus protein VP39"/>
    <property type="match status" value="1"/>
</dbReference>
<evidence type="ECO:0000256" key="4">
    <source>
        <dbReference type="ARBA" id="ARBA00022679"/>
    </source>
</evidence>
<feature type="domain" description="Ribosomal RNA adenine methylase transferase N-terminal" evidence="9">
    <location>
        <begin position="39"/>
        <end position="213"/>
    </location>
</feature>
<comment type="function">
    <text evidence="7">Specifically dimethylates two adjacent adenosines (A1518 and A1519) in the loop of a conserved hairpin near the 3'-end of 16S rRNA in the 30S particle. May play a critical role in biogenesis of 30S subunits.</text>
</comment>
<dbReference type="PROSITE" id="PS51689">
    <property type="entry name" value="SAM_RNA_A_N6_MT"/>
    <property type="match status" value="1"/>
</dbReference>
<dbReference type="HAMAP" id="MF_00607">
    <property type="entry name" value="16SrRNA_methyltr_A"/>
    <property type="match status" value="1"/>
</dbReference>